<keyword evidence="5" id="KW-0653">Protein transport</keyword>
<proteinExistence type="inferred from homology"/>
<dbReference type="Proteomes" id="UP000247409">
    <property type="component" value="Unassembled WGS sequence"/>
</dbReference>
<evidence type="ECO:0000256" key="6">
    <source>
        <dbReference type="ARBA" id="ARBA00023034"/>
    </source>
</evidence>
<accession>A0A2V3IFB7</accession>
<evidence type="ECO:0000256" key="8">
    <source>
        <dbReference type="SAM" id="MobiDB-lite"/>
    </source>
</evidence>
<comment type="similarity">
    <text evidence="2">Belongs to the COG1 family.</text>
</comment>
<comment type="subcellular location">
    <subcellularLocation>
        <location evidence="1">Golgi apparatus membrane</location>
        <topology evidence="1">Peripheral membrane protein</topology>
    </subcellularLocation>
</comment>
<evidence type="ECO:0000256" key="3">
    <source>
        <dbReference type="ARBA" id="ARBA00020978"/>
    </source>
</evidence>
<keyword evidence="4" id="KW-0813">Transport</keyword>
<dbReference type="Pfam" id="PF08700">
    <property type="entry name" value="VPS51_Exo84_N"/>
    <property type="match status" value="1"/>
</dbReference>
<dbReference type="InterPro" id="IPR033370">
    <property type="entry name" value="COG1"/>
</dbReference>
<dbReference type="AlphaFoldDB" id="A0A2V3IFB7"/>
<sequence length="903" mass="100264">MSTPQPRATHSVLTTGSVPSQVTHLFRTRRVSEIRAYEAQIRSDAEEKSTALRDLLGTRYKDLLIAADEMISMKDASVIRVRDALVGFNASANALRERFLEKGHENKQTETVNDDLERRRSVHVVGSKLKHIVDSPEVLYANLESGEVYDAAVRYSLAHHNYQQVMNTTGLEGVANRFAELRWKQVHIFKDQILEAAEKRLQAAGHTFDEYARVFVSLMLLTENCDVLSILDGMLASRTGLMWNEQQATKQAEVATQMKRIATLVRETVSCIAHMFWSDNGVVSLLRGVNDDAIGKVSELKDNGTLISACTEWTQSVRGWLEERGSSILAKADTSRQLADTLLAIDDAFDYDEWEADCGNALQQSPLFVFEIFKPFIKDRAGVVACECIERAVNKVIEDIDGAWSDIEVNIHAGKRIWAVVSGQSVGSSIIAEHYKNIEDASKKSESVAIARILSSNREVSSVMGAFDKSLKAAIEDVEVLTKRIPAVTKDFVESVRSQLPRVLNTLKEQLQTIPVDSKDQVKKEVSSDYHLVRTLFVAWLSTAFGNADCVRTAFFFSEPDTSSKDDFDAHSEFQKTSRYLSAAAYGTWAKRLLLELRGRLFSELSESNKLHVRMGWSANKETETPSKTNQEDDEPQYPTTASTPMTNFLLDVCNSTNKAGGFALPFEAIDHLRREIIVTVITTYKKALMSGVKGNDDFGERASPRRGTTKFSETVSMQMLFDIQVVQELFTVPSTEAQSWVSDQSDLRDLESAVQTMVDPITLRSCRDSLTAAVSSYAARTSVLLGLIGRSVTGDEMRLKNPHIMASRNTSSNLVMLAQTVPRFTYLPAPMPSTYSIAVAGPTLNAKATAGMLRTQATSSTSTSTLRKKDQESSVADYASKVTESVGRFGRGFFESFTRKVT</sequence>
<evidence type="ECO:0000256" key="5">
    <source>
        <dbReference type="ARBA" id="ARBA00022927"/>
    </source>
</evidence>
<evidence type="ECO:0000256" key="7">
    <source>
        <dbReference type="ARBA" id="ARBA00023136"/>
    </source>
</evidence>
<dbReference type="OrthoDB" id="46189at2759"/>
<evidence type="ECO:0000256" key="4">
    <source>
        <dbReference type="ARBA" id="ARBA00022448"/>
    </source>
</evidence>
<feature type="region of interest" description="Disordered" evidence="8">
    <location>
        <begin position="618"/>
        <end position="642"/>
    </location>
</feature>
<evidence type="ECO:0000313" key="10">
    <source>
        <dbReference type="Proteomes" id="UP000247409"/>
    </source>
</evidence>
<dbReference type="GO" id="GO:0006891">
    <property type="term" value="P:intra-Golgi vesicle-mediated transport"/>
    <property type="evidence" value="ECO:0007669"/>
    <property type="project" value="InterPro"/>
</dbReference>
<dbReference type="EMBL" id="NBIV01000261">
    <property type="protein sequence ID" value="PXF40767.1"/>
    <property type="molecule type" value="Genomic_DNA"/>
</dbReference>
<keyword evidence="10" id="KW-1185">Reference proteome</keyword>
<evidence type="ECO:0000256" key="1">
    <source>
        <dbReference type="ARBA" id="ARBA00004395"/>
    </source>
</evidence>
<gene>
    <name evidence="9" type="ORF">BWQ96_09529</name>
</gene>
<dbReference type="GO" id="GO:0015031">
    <property type="term" value="P:protein transport"/>
    <property type="evidence" value="ECO:0007669"/>
    <property type="project" value="UniProtKB-KW"/>
</dbReference>
<keyword evidence="6" id="KW-0333">Golgi apparatus</keyword>
<dbReference type="GO" id="GO:0017119">
    <property type="term" value="C:Golgi transport complex"/>
    <property type="evidence" value="ECO:0007669"/>
    <property type="project" value="InterPro"/>
</dbReference>
<protein>
    <recommendedName>
        <fullName evidence="3">Conserved oligomeric Golgi complex subunit 1</fullName>
    </recommendedName>
</protein>
<evidence type="ECO:0000313" key="9">
    <source>
        <dbReference type="EMBL" id="PXF40767.1"/>
    </source>
</evidence>
<reference evidence="9 10" key="1">
    <citation type="journal article" date="2018" name="Mol. Biol. Evol.">
        <title>Analysis of the draft genome of the red seaweed Gracilariopsis chorda provides insights into genome size evolution in Rhodophyta.</title>
        <authorList>
            <person name="Lee J."/>
            <person name="Yang E.C."/>
            <person name="Graf L."/>
            <person name="Yang J.H."/>
            <person name="Qiu H."/>
            <person name="Zel Zion U."/>
            <person name="Chan C.X."/>
            <person name="Stephens T.G."/>
            <person name="Weber A.P.M."/>
            <person name="Boo G.H."/>
            <person name="Boo S.M."/>
            <person name="Kim K.M."/>
            <person name="Shin Y."/>
            <person name="Jung M."/>
            <person name="Lee S.J."/>
            <person name="Yim H.S."/>
            <person name="Lee J.H."/>
            <person name="Bhattacharya D."/>
            <person name="Yoon H.S."/>
        </authorList>
    </citation>
    <scope>NUCLEOTIDE SEQUENCE [LARGE SCALE GENOMIC DNA]</scope>
    <source>
        <strain evidence="9 10">SKKU-2015</strain>
        <tissue evidence="9">Whole body</tissue>
    </source>
</reference>
<comment type="caution">
    <text evidence="9">The sequence shown here is derived from an EMBL/GenBank/DDBJ whole genome shotgun (WGS) entry which is preliminary data.</text>
</comment>
<organism evidence="9 10">
    <name type="scientific">Gracilariopsis chorda</name>
    <dbReference type="NCBI Taxonomy" id="448386"/>
    <lineage>
        <taxon>Eukaryota</taxon>
        <taxon>Rhodophyta</taxon>
        <taxon>Florideophyceae</taxon>
        <taxon>Rhodymeniophycidae</taxon>
        <taxon>Gracilariales</taxon>
        <taxon>Gracilariaceae</taxon>
        <taxon>Gracilariopsis</taxon>
    </lineage>
</organism>
<dbReference type="GO" id="GO:0000139">
    <property type="term" value="C:Golgi membrane"/>
    <property type="evidence" value="ECO:0007669"/>
    <property type="project" value="UniProtKB-SubCell"/>
</dbReference>
<dbReference type="PANTHER" id="PTHR31658">
    <property type="entry name" value="CONSERVED OLIGOMERIC GOLGI COMPLEX SUBUNIT 1"/>
    <property type="match status" value="1"/>
</dbReference>
<dbReference type="PANTHER" id="PTHR31658:SF0">
    <property type="entry name" value="CONSERVED OLIGOMERIC GOLGI COMPLEX SUBUNIT 1"/>
    <property type="match status" value="1"/>
</dbReference>
<keyword evidence="7" id="KW-0472">Membrane</keyword>
<evidence type="ECO:0000256" key="2">
    <source>
        <dbReference type="ARBA" id="ARBA00006653"/>
    </source>
</evidence>
<dbReference type="STRING" id="448386.A0A2V3IFB7"/>
<name>A0A2V3IFB7_9FLOR</name>